<dbReference type="Proteomes" id="UP000199700">
    <property type="component" value="Chromosome"/>
</dbReference>
<keyword evidence="2" id="KW-1185">Reference proteome</keyword>
<proteinExistence type="predicted"/>
<accession>A0A1H1P1Y5</accession>
<name>A0A1H1P1Y5_BRESA</name>
<sequence>MDKGANSSQDWLPPGALDHLKVRSDGLCWWCRERPATTGEHKYKQTDLTRLMRDDYLVWVGDEGMREIRGKRGIKRDRYGVVKFPKSLCGTCNNDRSQPFDRAYSKFSDYLDETWVRIMPGVPFEEIYGDTWTKDTLDLARYYTKHFGCRMVRSGLRVPESLRAFMDGATDMPDAHMALVTTDSVHRVASKGLTMSGDCVWTDPERTEFRGWVMAAYVGSVGVRYQWWAEGQKPDGWDSQFFHYPSPEINCFKDEQALMEGRTRQPGWFARMSQWLNRRSDHDAAEMK</sequence>
<protein>
    <submittedName>
        <fullName evidence="1">Uncharacterized protein</fullName>
    </submittedName>
</protein>
<dbReference type="AlphaFoldDB" id="A0A1H1P1Y5"/>
<dbReference type="OrthoDB" id="4427540at2"/>
<dbReference type="EMBL" id="LT629739">
    <property type="protein sequence ID" value="SDS05214.1"/>
    <property type="molecule type" value="Genomic_DNA"/>
</dbReference>
<evidence type="ECO:0000313" key="2">
    <source>
        <dbReference type="Proteomes" id="UP000199700"/>
    </source>
</evidence>
<reference evidence="1" key="1">
    <citation type="submission" date="2016-10" db="EMBL/GenBank/DDBJ databases">
        <authorList>
            <person name="Varghese N."/>
            <person name="Submissions S."/>
        </authorList>
    </citation>
    <scope>NUCLEOTIDE SEQUENCE [LARGE SCALE GENOMIC DNA]</scope>
    <source>
        <strain evidence="1">DSM 22082</strain>
    </source>
</reference>
<organism evidence="1 2">
    <name type="scientific">Brevibacterium sandarakinum</name>
    <dbReference type="NCBI Taxonomy" id="629680"/>
    <lineage>
        <taxon>Bacteria</taxon>
        <taxon>Bacillati</taxon>
        <taxon>Actinomycetota</taxon>
        <taxon>Actinomycetes</taxon>
        <taxon>Micrococcales</taxon>
        <taxon>Brevibacteriaceae</taxon>
        <taxon>Brevibacterium</taxon>
    </lineage>
</organism>
<evidence type="ECO:0000313" key="1">
    <source>
        <dbReference type="EMBL" id="SDS05214.1"/>
    </source>
</evidence>
<dbReference type="RefSeq" id="WP_092103867.1">
    <property type="nucleotide sequence ID" value="NZ_LT629739.1"/>
</dbReference>
<gene>
    <name evidence="1" type="ORF">SAMN04489751_1113</name>
</gene>